<evidence type="ECO:0000313" key="9">
    <source>
        <dbReference type="Proteomes" id="UP000028781"/>
    </source>
</evidence>
<keyword evidence="6 7" id="KW-0378">Hydrolase</keyword>
<evidence type="ECO:0000256" key="1">
    <source>
        <dbReference type="ARBA" id="ARBA00006181"/>
    </source>
</evidence>
<evidence type="ECO:0000256" key="7">
    <source>
        <dbReference type="HAMAP-Rule" id="MF_00754"/>
    </source>
</evidence>
<dbReference type="Proteomes" id="UP000028781">
    <property type="component" value="Chromosome"/>
</dbReference>
<evidence type="ECO:0000256" key="5">
    <source>
        <dbReference type="ARBA" id="ARBA00022759"/>
    </source>
</evidence>
<comment type="function">
    <text evidence="7">Part of ribonuclease P, a protein complex that generates mature tRNA molecules by cleaving their 5'-ends.</text>
</comment>
<dbReference type="STRING" id="1301915.JH146_1379"/>
<dbReference type="SUPFAM" id="SSF101744">
    <property type="entry name" value="Rof/RNase P subunit-like"/>
    <property type="match status" value="1"/>
</dbReference>
<evidence type="ECO:0000313" key="8">
    <source>
        <dbReference type="EMBL" id="AIJ06221.1"/>
    </source>
</evidence>
<dbReference type="PANTHER" id="PTHR13348:SF0">
    <property type="entry name" value="RIBONUCLEASE P PROTEIN SUBUNIT P29"/>
    <property type="match status" value="1"/>
</dbReference>
<dbReference type="GO" id="GO:0005737">
    <property type="term" value="C:cytoplasm"/>
    <property type="evidence" value="ECO:0007669"/>
    <property type="project" value="UniProtKB-SubCell"/>
</dbReference>
<accession>A0A076LDC7</accession>
<dbReference type="KEGG" id="mjh:JH146_1379"/>
<comment type="similarity">
    <text evidence="1 7">Belongs to the eukaryotic/archaeal RNase P protein component 1 family.</text>
</comment>
<dbReference type="OrthoDB" id="39019at2157"/>
<evidence type="ECO:0000256" key="4">
    <source>
        <dbReference type="ARBA" id="ARBA00022722"/>
    </source>
</evidence>
<keyword evidence="3 7" id="KW-0819">tRNA processing</keyword>
<proteinExistence type="inferred from homology"/>
<reference evidence="8 9" key="1">
    <citation type="journal article" date="2015" name="Int. J. Syst. Evol. Microbiol.">
        <title>M ethanocaldococcus bathoardescens sp. nov., a hyperthermophilic methanogen isolated from a volcanically active deep-sea hydrothermal vent.</title>
        <authorList>
            <person name="Stewart L.C."/>
            <person name="Jung J.H."/>
            <person name="Kim Y.T."/>
            <person name="Kwon S.W."/>
            <person name="Park C.S."/>
            <person name="Holden J.F."/>
        </authorList>
    </citation>
    <scope>NUCLEOTIDE SEQUENCE [LARGE SCALE GENOMIC DNA]</scope>
    <source>
        <strain evidence="8 9">JH146</strain>
    </source>
</reference>
<dbReference type="InterPro" id="IPR036980">
    <property type="entry name" value="RNase_P/MRP_Rpp29_sf"/>
</dbReference>
<dbReference type="GO" id="GO:0000172">
    <property type="term" value="C:ribonuclease MRP complex"/>
    <property type="evidence" value="ECO:0007669"/>
    <property type="project" value="InterPro"/>
</dbReference>
<dbReference type="GO" id="GO:0001682">
    <property type="term" value="P:tRNA 5'-leader removal"/>
    <property type="evidence" value="ECO:0007669"/>
    <property type="project" value="UniProtKB-UniRule"/>
</dbReference>
<keyword evidence="2 7" id="KW-0963">Cytoplasm</keyword>
<dbReference type="SMART" id="SM00538">
    <property type="entry name" value="POP4"/>
    <property type="match status" value="1"/>
</dbReference>
<dbReference type="AlphaFoldDB" id="A0A076LDC7"/>
<dbReference type="HOGENOM" id="CLU_107020_2_1_2"/>
<keyword evidence="9" id="KW-1185">Reference proteome</keyword>
<dbReference type="Pfam" id="PF01868">
    <property type="entry name" value="RNase_P-MRP_p29"/>
    <property type="match status" value="1"/>
</dbReference>
<comment type="subcellular location">
    <subcellularLocation>
        <location evidence="7">Cytoplasm</location>
    </subcellularLocation>
</comment>
<dbReference type="InterPro" id="IPR023534">
    <property type="entry name" value="Rof/RNase_P-like"/>
</dbReference>
<comment type="subunit">
    <text evidence="7">Consists of a catalytic RNA component and at least 4-5 protein subunits.</text>
</comment>
<dbReference type="RefSeq" id="WP_048202316.1">
    <property type="nucleotide sequence ID" value="NZ_CP009149.1"/>
</dbReference>
<dbReference type="GO" id="GO:0004526">
    <property type="term" value="F:ribonuclease P activity"/>
    <property type="evidence" value="ECO:0007669"/>
    <property type="project" value="UniProtKB-UniRule"/>
</dbReference>
<dbReference type="NCBIfam" id="NF046110">
    <property type="entry name" value="RNaseP1Mthb"/>
    <property type="match status" value="1"/>
</dbReference>
<protein>
    <recommendedName>
        <fullName evidence="7">Ribonuclease P protein component 1</fullName>
        <shortName evidence="7">RNase P component 1</shortName>
        <ecNumber evidence="7">3.1.26.5</ecNumber>
    </recommendedName>
    <alternativeName>
        <fullName evidence="7">Rpp29</fullName>
    </alternativeName>
</protein>
<evidence type="ECO:0000256" key="2">
    <source>
        <dbReference type="ARBA" id="ARBA00022490"/>
    </source>
</evidence>
<keyword evidence="5 7" id="KW-0255">Endonuclease</keyword>
<organism evidence="8 9">
    <name type="scientific">Methanocaldococcus bathoardescens</name>
    <dbReference type="NCBI Taxonomy" id="1301915"/>
    <lineage>
        <taxon>Archaea</taxon>
        <taxon>Methanobacteriati</taxon>
        <taxon>Methanobacteriota</taxon>
        <taxon>Methanomada group</taxon>
        <taxon>Methanococci</taxon>
        <taxon>Methanococcales</taxon>
        <taxon>Methanocaldococcaceae</taxon>
        <taxon>Methanocaldococcus</taxon>
    </lineage>
</organism>
<dbReference type="Gene3D" id="2.30.30.210">
    <property type="entry name" value="Ribonuclease P/MRP, subunit p29"/>
    <property type="match status" value="1"/>
</dbReference>
<comment type="catalytic activity">
    <reaction evidence="7">
        <text>Endonucleolytic cleavage of RNA, removing 5'-extranucleotides from tRNA precursor.</text>
        <dbReference type="EC" id="3.1.26.5"/>
    </reaction>
</comment>
<keyword evidence="4 7" id="KW-0540">Nuclease</keyword>
<dbReference type="EMBL" id="CP009149">
    <property type="protein sequence ID" value="AIJ06221.1"/>
    <property type="molecule type" value="Genomic_DNA"/>
</dbReference>
<dbReference type="GeneID" id="24892010"/>
<dbReference type="HAMAP" id="MF_00754">
    <property type="entry name" value="RNase_P_1"/>
    <property type="match status" value="1"/>
</dbReference>
<dbReference type="InterPro" id="IPR002730">
    <property type="entry name" value="Rpp29/RNP1"/>
</dbReference>
<sequence length="95" mass="10944">MITPHNILRHELIGLKVEIVEAKNKAMVGIKGRVIDETRNTLVIEKENGKEVRIPKDVAVFVFQLKGCKVKVDGRLLIGRPEERLKRKIKILYPY</sequence>
<dbReference type="InterPro" id="IPR023538">
    <property type="entry name" value="RNP1"/>
</dbReference>
<dbReference type="GO" id="GO:0033204">
    <property type="term" value="F:ribonuclease P RNA binding"/>
    <property type="evidence" value="ECO:0007669"/>
    <property type="project" value="InterPro"/>
</dbReference>
<dbReference type="GO" id="GO:0030677">
    <property type="term" value="C:ribonuclease P complex"/>
    <property type="evidence" value="ECO:0007669"/>
    <property type="project" value="UniProtKB-UniRule"/>
</dbReference>
<dbReference type="EC" id="3.1.26.5" evidence="7"/>
<dbReference type="InterPro" id="IPR016848">
    <property type="entry name" value="RNase_P/MRP_Rpp29-subunit"/>
</dbReference>
<dbReference type="PANTHER" id="PTHR13348">
    <property type="entry name" value="RIBONUCLEASE P SUBUNIT P29"/>
    <property type="match status" value="1"/>
</dbReference>
<evidence type="ECO:0000256" key="6">
    <source>
        <dbReference type="ARBA" id="ARBA00022801"/>
    </source>
</evidence>
<name>A0A076LDC7_9EURY</name>
<evidence type="ECO:0000256" key="3">
    <source>
        <dbReference type="ARBA" id="ARBA00022694"/>
    </source>
</evidence>
<dbReference type="GO" id="GO:0006364">
    <property type="term" value="P:rRNA processing"/>
    <property type="evidence" value="ECO:0007669"/>
    <property type="project" value="TreeGrafter"/>
</dbReference>
<gene>
    <name evidence="7" type="primary">rnp1</name>
    <name evidence="8" type="ORF">JH146_1379</name>
</gene>